<reference evidence="2" key="1">
    <citation type="submission" date="2022-08" db="EMBL/GenBank/DDBJ databases">
        <authorList>
            <person name="Kallberg Y."/>
            <person name="Tangrot J."/>
            <person name="Rosling A."/>
        </authorList>
    </citation>
    <scope>NUCLEOTIDE SEQUENCE</scope>
    <source>
        <strain evidence="2">Wild A</strain>
    </source>
</reference>
<sequence>MEYVPNNPPVINNDQTKSVPNMVSNNVSNSLTNDLNYIVLVETSVNDIRSKIREIS</sequence>
<keyword evidence="3" id="KW-1185">Reference proteome</keyword>
<name>A0A9W4X021_9GLOM</name>
<feature type="non-terminal residue" evidence="2">
    <location>
        <position position="56"/>
    </location>
</feature>
<dbReference type="EMBL" id="CAMKVN010019706">
    <property type="protein sequence ID" value="CAI2198858.1"/>
    <property type="molecule type" value="Genomic_DNA"/>
</dbReference>
<dbReference type="AlphaFoldDB" id="A0A9W4X021"/>
<protein>
    <submittedName>
        <fullName evidence="2">11012_t:CDS:1</fullName>
    </submittedName>
</protein>
<gene>
    <name evidence="2" type="ORF">FWILDA_LOCUS18783</name>
</gene>
<feature type="region of interest" description="Disordered" evidence="1">
    <location>
        <begin position="1"/>
        <end position="25"/>
    </location>
</feature>
<evidence type="ECO:0000313" key="2">
    <source>
        <dbReference type="EMBL" id="CAI2198858.1"/>
    </source>
</evidence>
<comment type="caution">
    <text evidence="2">The sequence shown here is derived from an EMBL/GenBank/DDBJ whole genome shotgun (WGS) entry which is preliminary data.</text>
</comment>
<accession>A0A9W4X021</accession>
<evidence type="ECO:0000256" key="1">
    <source>
        <dbReference type="SAM" id="MobiDB-lite"/>
    </source>
</evidence>
<organism evidence="2 3">
    <name type="scientific">Funneliformis geosporum</name>
    <dbReference type="NCBI Taxonomy" id="1117311"/>
    <lineage>
        <taxon>Eukaryota</taxon>
        <taxon>Fungi</taxon>
        <taxon>Fungi incertae sedis</taxon>
        <taxon>Mucoromycota</taxon>
        <taxon>Glomeromycotina</taxon>
        <taxon>Glomeromycetes</taxon>
        <taxon>Glomerales</taxon>
        <taxon>Glomeraceae</taxon>
        <taxon>Funneliformis</taxon>
    </lineage>
</organism>
<dbReference type="Proteomes" id="UP001153678">
    <property type="component" value="Unassembled WGS sequence"/>
</dbReference>
<evidence type="ECO:0000313" key="3">
    <source>
        <dbReference type="Proteomes" id="UP001153678"/>
    </source>
</evidence>
<proteinExistence type="predicted"/>